<protein>
    <recommendedName>
        <fullName evidence="3">HEXXH motif domain-containing protein</fullName>
    </recommendedName>
</protein>
<keyword evidence="2" id="KW-1185">Reference proteome</keyword>
<comment type="caution">
    <text evidence="1">The sequence shown here is derived from an EMBL/GenBank/DDBJ whole genome shotgun (WGS) entry which is preliminary data.</text>
</comment>
<accession>A0A175Y1J6</accession>
<evidence type="ECO:0000313" key="1">
    <source>
        <dbReference type="EMBL" id="KZB94527.1"/>
    </source>
</evidence>
<dbReference type="STRING" id="621456.BJP26_13880"/>
<dbReference type="EMBL" id="LQCK02000030">
    <property type="protein sequence ID" value="KZB94527.1"/>
    <property type="molecule type" value="Genomic_DNA"/>
</dbReference>
<evidence type="ECO:0000313" key="2">
    <source>
        <dbReference type="Proteomes" id="UP000078460"/>
    </source>
</evidence>
<evidence type="ECO:0008006" key="3">
    <source>
        <dbReference type="Google" id="ProtNLM"/>
    </source>
</evidence>
<gene>
    <name evidence="1" type="ORF">AVM11_18535</name>
</gene>
<name>A0A175Y1J6_9SPHN</name>
<dbReference type="InterPro" id="IPR026337">
    <property type="entry name" value="AKG_HExxH"/>
</dbReference>
<reference evidence="1" key="1">
    <citation type="submission" date="2016-03" db="EMBL/GenBank/DDBJ databases">
        <title>Sphingomonas melonis TY, whole genome shotgun sequencing.</title>
        <authorList>
            <person name="Wang H."/>
            <person name="Zhu P."/>
        </authorList>
    </citation>
    <scope>NUCLEOTIDE SEQUENCE [LARGE SCALE GENOMIC DNA]</scope>
    <source>
        <strain evidence="1">TY</strain>
    </source>
</reference>
<sequence length="234" mass="25630">MTDPAAVPWHLPGRSLYDQSPASSTWLGDRIVDAALDVASHVARQKLTILAATAIDADMCLRSQELIERCGDLGDLVRSVTDEIHLLEASPGYDVSHSEPCWPHRILVSVPDRHDEIGALRFAEGVIHEAMHLALTFLENDRPLVLSEADEMASPWREEPRPIGGVLHGLFVFSCLYAAFRMMAGRIDAAAADHVSGRLRDISEEVGSIDLSVLMSGLTPLGCTLARRWSEACR</sequence>
<dbReference type="KEGG" id="smy:BJP26_13880"/>
<dbReference type="AlphaFoldDB" id="A0A175Y1J6"/>
<dbReference type="RefSeq" id="WP_062127185.1">
    <property type="nucleotide sequence ID" value="NZ_CP017578.1"/>
</dbReference>
<dbReference type="Proteomes" id="UP000078460">
    <property type="component" value="Unassembled WGS sequence"/>
</dbReference>
<organism evidence="1 2">
    <name type="scientific">Sphingomonas melonis TY</name>
    <dbReference type="NCBI Taxonomy" id="621456"/>
    <lineage>
        <taxon>Bacteria</taxon>
        <taxon>Pseudomonadati</taxon>
        <taxon>Pseudomonadota</taxon>
        <taxon>Alphaproteobacteria</taxon>
        <taxon>Sphingomonadales</taxon>
        <taxon>Sphingomonadaceae</taxon>
        <taxon>Sphingomonas</taxon>
    </lineage>
</organism>
<dbReference type="NCBIfam" id="TIGR04267">
    <property type="entry name" value="mod_HExxH"/>
    <property type="match status" value="1"/>
</dbReference>
<dbReference type="OrthoDB" id="796761at2"/>
<proteinExistence type="predicted"/>